<keyword evidence="3" id="KW-0808">Transferase</keyword>
<name>A0ABT4MVC7_GORRU</name>
<organism evidence="3 4">
    <name type="scientific">Gordonia rubripertincta</name>
    <name type="common">Rhodococcus corallinus</name>
    <dbReference type="NCBI Taxonomy" id="36822"/>
    <lineage>
        <taxon>Bacteria</taxon>
        <taxon>Bacillati</taxon>
        <taxon>Actinomycetota</taxon>
        <taxon>Actinomycetes</taxon>
        <taxon>Mycobacteriales</taxon>
        <taxon>Gordoniaceae</taxon>
        <taxon>Gordonia</taxon>
    </lineage>
</organism>
<dbReference type="InterPro" id="IPR010610">
    <property type="entry name" value="EryCIII-like_C"/>
</dbReference>
<reference evidence="3" key="1">
    <citation type="submission" date="2022-12" db="EMBL/GenBank/DDBJ databases">
        <authorList>
            <person name="Krivoruchko A.V."/>
            <person name="Elkin A."/>
        </authorList>
    </citation>
    <scope>NUCLEOTIDE SEQUENCE</scope>
    <source>
        <strain evidence="3">IEGM 1388</strain>
    </source>
</reference>
<dbReference type="SUPFAM" id="SSF53756">
    <property type="entry name" value="UDP-Glycosyltransferase/glycogen phosphorylase"/>
    <property type="match status" value="1"/>
</dbReference>
<protein>
    <submittedName>
        <fullName evidence="3">Glycosyltransferase</fullName>
        <ecNumber evidence="3">2.4.-.-</ecNumber>
    </submittedName>
</protein>
<keyword evidence="3" id="KW-0328">Glycosyltransferase</keyword>
<keyword evidence="4" id="KW-1185">Reference proteome</keyword>
<dbReference type="PANTHER" id="PTHR48050">
    <property type="entry name" value="STEROL 3-BETA-GLUCOSYLTRANSFERASE"/>
    <property type="match status" value="1"/>
</dbReference>
<evidence type="ECO:0000259" key="2">
    <source>
        <dbReference type="Pfam" id="PF06722"/>
    </source>
</evidence>
<gene>
    <name evidence="3" type="ORF">O4213_12290</name>
</gene>
<dbReference type="InterPro" id="IPR050426">
    <property type="entry name" value="Glycosyltransferase_28"/>
</dbReference>
<dbReference type="GO" id="GO:0016757">
    <property type="term" value="F:glycosyltransferase activity"/>
    <property type="evidence" value="ECO:0007669"/>
    <property type="project" value="UniProtKB-KW"/>
</dbReference>
<evidence type="ECO:0000313" key="4">
    <source>
        <dbReference type="Proteomes" id="UP001067235"/>
    </source>
</evidence>
<dbReference type="Proteomes" id="UP001067235">
    <property type="component" value="Unassembled WGS sequence"/>
</dbReference>
<dbReference type="InterPro" id="IPR002213">
    <property type="entry name" value="UDP_glucos_trans"/>
</dbReference>
<dbReference type="Gene3D" id="3.40.50.2000">
    <property type="entry name" value="Glycogen Phosphorylase B"/>
    <property type="match status" value="2"/>
</dbReference>
<dbReference type="Pfam" id="PF03033">
    <property type="entry name" value="Glyco_transf_28"/>
    <property type="match status" value="1"/>
</dbReference>
<sequence length="423" mass="45278">MARYLLCSPPLRGHVGPIMAVGRDMVERGHQVVMLTGVGFADSVVKAGLQFEPLCAEADFDERDPETFTPDLDRYRGLALSRYQVRQTFVRPITGQARSVESLLGKREFAAVLADGTFAGVLPLLARPRSRRPAVIGLGTMPLAQTSVDVPPFNSGLPPGRGPVMRVRNRVANLAARHVIFRSTQRLARDLVVAEGGELDGFILDLSAAFDHFLQLGPAEFEYPRSDLNPNTTFAGPVVAHDGQSQVPPAWWRDVETDGRPVIHLTQGTLDNHDFSQMVTPALEALATAAVRVIVSTGGAPVSRLGALPDNALAVEFIDHDLLMPRTAVMVTNGGFGGVMTALRHGVPVVVAPGGEDKPEVAARVAHFGVGVNLKTRRPSVELLADAVRVASSDPAIGRATRAMATAISAYRPLDTIAEVLTH</sequence>
<dbReference type="CDD" id="cd03784">
    <property type="entry name" value="GT1_Gtf-like"/>
    <property type="match status" value="1"/>
</dbReference>
<evidence type="ECO:0000259" key="1">
    <source>
        <dbReference type="Pfam" id="PF03033"/>
    </source>
</evidence>
<dbReference type="EC" id="2.4.-.-" evidence="3"/>
<feature type="domain" description="Glycosyltransferase family 28 N-terminal" evidence="1">
    <location>
        <begin position="12"/>
        <end position="136"/>
    </location>
</feature>
<dbReference type="PANTHER" id="PTHR48050:SF13">
    <property type="entry name" value="STEROL 3-BETA-GLUCOSYLTRANSFERASE UGT80A2"/>
    <property type="match status" value="1"/>
</dbReference>
<proteinExistence type="predicted"/>
<dbReference type="Pfam" id="PF06722">
    <property type="entry name" value="EryCIII-like_C"/>
    <property type="match status" value="1"/>
</dbReference>
<feature type="domain" description="Erythromycin biosynthesis protein CIII-like C-terminal" evidence="2">
    <location>
        <begin position="284"/>
        <end position="408"/>
    </location>
</feature>
<comment type="caution">
    <text evidence="3">The sequence shown here is derived from an EMBL/GenBank/DDBJ whole genome shotgun (WGS) entry which is preliminary data.</text>
</comment>
<evidence type="ECO:0000313" key="3">
    <source>
        <dbReference type="EMBL" id="MCZ4550764.1"/>
    </source>
</evidence>
<dbReference type="RefSeq" id="WP_084837992.1">
    <property type="nucleotide sequence ID" value="NZ_JAPWIE010000003.1"/>
</dbReference>
<dbReference type="EMBL" id="JAPWIE010000003">
    <property type="protein sequence ID" value="MCZ4550764.1"/>
    <property type="molecule type" value="Genomic_DNA"/>
</dbReference>
<dbReference type="InterPro" id="IPR004276">
    <property type="entry name" value="GlycoTrans_28_N"/>
</dbReference>
<accession>A0ABT4MVC7</accession>